<feature type="domain" description="THIF-type NAD/FAD binding fold" evidence="2">
    <location>
        <begin position="91"/>
        <end position="398"/>
    </location>
</feature>
<proteinExistence type="predicted"/>
<evidence type="ECO:0000256" key="1">
    <source>
        <dbReference type="SAM" id="MobiDB-lite"/>
    </source>
</evidence>
<dbReference type="OrthoDB" id="10265862at2759"/>
<dbReference type="PANTHER" id="PTHR43267">
    <property type="entry name" value="TRNA THREONYLCARBAMOYLADENOSINE DEHYDRATASE"/>
    <property type="match status" value="1"/>
</dbReference>
<dbReference type="GO" id="GO:0061504">
    <property type="term" value="P:cyclic threonylcarbamoyladenosine biosynthetic process"/>
    <property type="evidence" value="ECO:0007669"/>
    <property type="project" value="TreeGrafter"/>
</dbReference>
<dbReference type="InterPro" id="IPR045886">
    <property type="entry name" value="ThiF/MoeB/HesA"/>
</dbReference>
<dbReference type="Gene3D" id="3.40.50.720">
    <property type="entry name" value="NAD(P)-binding Rossmann-like Domain"/>
    <property type="match status" value="1"/>
</dbReference>
<comment type="caution">
    <text evidence="3">The sequence shown here is derived from an EMBL/GenBank/DDBJ whole genome shotgun (WGS) entry which is preliminary data.</text>
</comment>
<evidence type="ECO:0000259" key="2">
    <source>
        <dbReference type="Pfam" id="PF00899"/>
    </source>
</evidence>
<evidence type="ECO:0000313" key="3">
    <source>
        <dbReference type="EMBL" id="KAF8477676.1"/>
    </source>
</evidence>
<reference evidence="3" key="2">
    <citation type="journal article" date="2020" name="Nat. Commun.">
        <title>Large-scale genome sequencing of mycorrhizal fungi provides insights into the early evolution of symbiotic traits.</title>
        <authorList>
            <person name="Miyauchi S."/>
            <person name="Kiss E."/>
            <person name="Kuo A."/>
            <person name="Drula E."/>
            <person name="Kohler A."/>
            <person name="Sanchez-Garcia M."/>
            <person name="Morin E."/>
            <person name="Andreopoulos B."/>
            <person name="Barry K.W."/>
            <person name="Bonito G."/>
            <person name="Buee M."/>
            <person name="Carver A."/>
            <person name="Chen C."/>
            <person name="Cichocki N."/>
            <person name="Clum A."/>
            <person name="Culley D."/>
            <person name="Crous P.W."/>
            <person name="Fauchery L."/>
            <person name="Girlanda M."/>
            <person name="Hayes R.D."/>
            <person name="Keri Z."/>
            <person name="LaButti K."/>
            <person name="Lipzen A."/>
            <person name="Lombard V."/>
            <person name="Magnuson J."/>
            <person name="Maillard F."/>
            <person name="Murat C."/>
            <person name="Nolan M."/>
            <person name="Ohm R.A."/>
            <person name="Pangilinan J."/>
            <person name="Pereira M.F."/>
            <person name="Perotto S."/>
            <person name="Peter M."/>
            <person name="Pfister S."/>
            <person name="Riley R."/>
            <person name="Sitrit Y."/>
            <person name="Stielow J.B."/>
            <person name="Szollosi G."/>
            <person name="Zifcakova L."/>
            <person name="Stursova M."/>
            <person name="Spatafora J.W."/>
            <person name="Tedersoo L."/>
            <person name="Vaario L.M."/>
            <person name="Yamada A."/>
            <person name="Yan M."/>
            <person name="Wang P."/>
            <person name="Xu J."/>
            <person name="Bruns T."/>
            <person name="Baldrian P."/>
            <person name="Vilgalys R."/>
            <person name="Dunand C."/>
            <person name="Henrissat B."/>
            <person name="Grigoriev I.V."/>
            <person name="Hibbett D."/>
            <person name="Nagy L.G."/>
            <person name="Martin F.M."/>
        </authorList>
    </citation>
    <scope>NUCLEOTIDE SEQUENCE</scope>
    <source>
        <strain evidence="3">Prilba</strain>
    </source>
</reference>
<dbReference type="GO" id="GO:0061503">
    <property type="term" value="F:tRNA threonylcarbamoyladenosine dehydratase"/>
    <property type="evidence" value="ECO:0007669"/>
    <property type="project" value="TreeGrafter"/>
</dbReference>
<keyword evidence="4" id="KW-1185">Reference proteome</keyword>
<feature type="compositionally biased region" description="Pro residues" evidence="1">
    <location>
        <begin position="62"/>
        <end position="76"/>
    </location>
</feature>
<dbReference type="Pfam" id="PF00899">
    <property type="entry name" value="ThiF"/>
    <property type="match status" value="1"/>
</dbReference>
<dbReference type="InterPro" id="IPR035985">
    <property type="entry name" value="Ubiquitin-activating_enz"/>
</dbReference>
<dbReference type="AlphaFoldDB" id="A0A9P5T5R9"/>
<gene>
    <name evidence="3" type="ORF">DFH94DRAFT_671913</name>
</gene>
<feature type="compositionally biased region" description="Low complexity" evidence="1">
    <location>
        <begin position="310"/>
        <end position="321"/>
    </location>
</feature>
<feature type="region of interest" description="Disordered" evidence="1">
    <location>
        <begin position="281"/>
        <end position="321"/>
    </location>
</feature>
<reference evidence="3" key="1">
    <citation type="submission" date="2019-10" db="EMBL/GenBank/DDBJ databases">
        <authorList>
            <consortium name="DOE Joint Genome Institute"/>
            <person name="Kuo A."/>
            <person name="Miyauchi S."/>
            <person name="Kiss E."/>
            <person name="Drula E."/>
            <person name="Kohler A."/>
            <person name="Sanchez-Garcia M."/>
            <person name="Andreopoulos B."/>
            <person name="Barry K.W."/>
            <person name="Bonito G."/>
            <person name="Buee M."/>
            <person name="Carver A."/>
            <person name="Chen C."/>
            <person name="Cichocki N."/>
            <person name="Clum A."/>
            <person name="Culley D."/>
            <person name="Crous P.W."/>
            <person name="Fauchery L."/>
            <person name="Girlanda M."/>
            <person name="Hayes R."/>
            <person name="Keri Z."/>
            <person name="LaButti K."/>
            <person name="Lipzen A."/>
            <person name="Lombard V."/>
            <person name="Magnuson J."/>
            <person name="Maillard F."/>
            <person name="Morin E."/>
            <person name="Murat C."/>
            <person name="Nolan M."/>
            <person name="Ohm R."/>
            <person name="Pangilinan J."/>
            <person name="Pereira M."/>
            <person name="Perotto S."/>
            <person name="Peter M."/>
            <person name="Riley R."/>
            <person name="Sitrit Y."/>
            <person name="Stielow B."/>
            <person name="Szollosi G."/>
            <person name="Zifcakova L."/>
            <person name="Stursova M."/>
            <person name="Spatafora J.W."/>
            <person name="Tedersoo L."/>
            <person name="Vaario L.-M."/>
            <person name="Yamada A."/>
            <person name="Yan M."/>
            <person name="Wang P."/>
            <person name="Xu J."/>
            <person name="Bruns T."/>
            <person name="Baldrian P."/>
            <person name="Vilgalys R."/>
            <person name="Henrissat B."/>
            <person name="Grigoriev I.V."/>
            <person name="Hibbett D."/>
            <person name="Nagy L.G."/>
            <person name="Martin F.M."/>
        </authorList>
    </citation>
    <scope>NUCLEOTIDE SEQUENCE</scope>
    <source>
        <strain evidence="3">Prilba</strain>
    </source>
</reference>
<dbReference type="GO" id="GO:0008641">
    <property type="term" value="F:ubiquitin-like modifier activating enzyme activity"/>
    <property type="evidence" value="ECO:0007669"/>
    <property type="project" value="InterPro"/>
</dbReference>
<dbReference type="Proteomes" id="UP000759537">
    <property type="component" value="Unassembled WGS sequence"/>
</dbReference>
<accession>A0A9P5T5R9</accession>
<organism evidence="3 4">
    <name type="scientific">Russula ochroleuca</name>
    <dbReference type="NCBI Taxonomy" id="152965"/>
    <lineage>
        <taxon>Eukaryota</taxon>
        <taxon>Fungi</taxon>
        <taxon>Dikarya</taxon>
        <taxon>Basidiomycota</taxon>
        <taxon>Agaricomycotina</taxon>
        <taxon>Agaricomycetes</taxon>
        <taxon>Russulales</taxon>
        <taxon>Russulaceae</taxon>
        <taxon>Russula</taxon>
    </lineage>
</organism>
<feature type="region of interest" description="Disordered" evidence="1">
    <location>
        <begin position="52"/>
        <end position="79"/>
    </location>
</feature>
<dbReference type="CDD" id="cd00755">
    <property type="entry name" value="YgdL_like"/>
    <property type="match status" value="1"/>
</dbReference>
<sequence>MTFLSRHTAHLLLTAAATAVATFSLLSLYHSRSHRSRRADLADHINRALASGADEARIQQPSPSPPPPIPDTQPEPEPSEYAEELVREQLARNYAFLCEDGVSRVRAASVVIVGCGGVGSWAAVMLARSGIAKLRLVDFDYVTLSSLNRHATAALADVGTPKVLCVARALRDIAPFVLVDPRVELWRGDEDGAELLRGADWVIGMFIVPSSSWPLGRADAIDNIGTKVELLAYCVQNNIKVFSSMGAGAKSDPTRIQIADLSATHYDPLARAVRQRLRATLSKSSRSAPSTPPSDPSTSTSAEVEVEIDSSSPNSTTTTTPTVREYSIPVVYSTEVPSDVALLPLADAELAKGSVDELAPLRDFRVRILPVLGPLPGLFGLHIASYVLCEIAGRPLERPLPVRYRKKLYERMWKDLLHRESSIARKQINNLPLTTADIALLYDDFALGRSIVPPHASCVRPALMRWDPHAPLSLENCVVAETKEVGRAMWNVFAVQEADGFYDVVSQWDLPLDDYVDALGDPIRGVLLPKNTIIKSPEEAWGVEATRIARSRIAQARRFRKWALE</sequence>
<dbReference type="InterPro" id="IPR000594">
    <property type="entry name" value="ThiF_NAD_FAD-bd"/>
</dbReference>
<dbReference type="SUPFAM" id="SSF69572">
    <property type="entry name" value="Activating enzymes of the ubiquitin-like proteins"/>
    <property type="match status" value="1"/>
</dbReference>
<name>A0A9P5T5R9_9AGAM</name>
<dbReference type="PANTHER" id="PTHR43267:SF2">
    <property type="entry name" value="TRNA THREONYLCARBAMOYLADENOSINE DEHYDRATASE 1-RELATED"/>
    <property type="match status" value="1"/>
</dbReference>
<evidence type="ECO:0000313" key="4">
    <source>
        <dbReference type="Proteomes" id="UP000759537"/>
    </source>
</evidence>
<protein>
    <recommendedName>
        <fullName evidence="2">THIF-type NAD/FAD binding fold domain-containing protein</fullName>
    </recommendedName>
</protein>
<dbReference type="GO" id="GO:0005741">
    <property type="term" value="C:mitochondrial outer membrane"/>
    <property type="evidence" value="ECO:0007669"/>
    <property type="project" value="TreeGrafter"/>
</dbReference>
<dbReference type="EMBL" id="WHVB01000013">
    <property type="protein sequence ID" value="KAF8477676.1"/>
    <property type="molecule type" value="Genomic_DNA"/>
</dbReference>